<feature type="transmembrane region" description="Helical" evidence="5">
    <location>
        <begin position="6"/>
        <end position="27"/>
    </location>
</feature>
<evidence type="ECO:0000256" key="3">
    <source>
        <dbReference type="ARBA" id="ARBA00022989"/>
    </source>
</evidence>
<feature type="transmembrane region" description="Helical" evidence="5">
    <location>
        <begin position="180"/>
        <end position="202"/>
    </location>
</feature>
<evidence type="ECO:0000256" key="4">
    <source>
        <dbReference type="ARBA" id="ARBA00023136"/>
    </source>
</evidence>
<dbReference type="Proteomes" id="UP000567246">
    <property type="component" value="Unassembled WGS sequence"/>
</dbReference>
<evidence type="ECO:0000313" key="7">
    <source>
        <dbReference type="Proteomes" id="UP000567246"/>
    </source>
</evidence>
<evidence type="ECO:0000256" key="2">
    <source>
        <dbReference type="ARBA" id="ARBA00022692"/>
    </source>
</evidence>
<dbReference type="RefSeq" id="WP_158491423.1">
    <property type="nucleotide sequence ID" value="NZ_BAABAG010000002.1"/>
</dbReference>
<dbReference type="EMBL" id="JACHMW010000001">
    <property type="protein sequence ID" value="MBB5847753.1"/>
    <property type="molecule type" value="Genomic_DNA"/>
</dbReference>
<dbReference type="AlphaFoldDB" id="A0A7W9MZJ6"/>
<sequence>MDPFWIALALTAFAGLATVLGGVLAVVGKEPSGRGLGAALGLAAGVMIAVSFLEMLPVAVEGLAGAVGGAATALAVGALAVGAAGYVLLERAVPVPAAGVPDDVDGPDGLSRLRLMRLGMVTALAIGLHNVPEGFVTFAGALQDPSVGVALAVAMAVHNVPEGIAVAVPVRRATGSRRKAFAWTAFTGLAEPVGALVGWLLLAPFLTPALVAVVFAAVAGVMITVSLDALLPAARAAGGRAATLAGVLLGVAAMAISLDLLG</sequence>
<feature type="transmembrane region" description="Helical" evidence="5">
    <location>
        <begin position="66"/>
        <end position="89"/>
    </location>
</feature>
<name>A0A7W9MZJ6_9MICC</name>
<dbReference type="GO" id="GO:0005385">
    <property type="term" value="F:zinc ion transmembrane transporter activity"/>
    <property type="evidence" value="ECO:0007669"/>
    <property type="project" value="TreeGrafter"/>
</dbReference>
<proteinExistence type="predicted"/>
<organism evidence="6 7">
    <name type="scientific">Micrococcus endophyticus</name>
    <dbReference type="NCBI Taxonomy" id="455343"/>
    <lineage>
        <taxon>Bacteria</taxon>
        <taxon>Bacillati</taxon>
        <taxon>Actinomycetota</taxon>
        <taxon>Actinomycetes</taxon>
        <taxon>Micrococcales</taxon>
        <taxon>Micrococcaceae</taxon>
        <taxon>Micrococcus</taxon>
    </lineage>
</organism>
<feature type="transmembrane region" description="Helical" evidence="5">
    <location>
        <begin position="242"/>
        <end position="261"/>
    </location>
</feature>
<dbReference type="PANTHER" id="PTHR11040:SF205">
    <property type="entry name" value="ZINC TRANSPORTER ZUPT"/>
    <property type="match status" value="1"/>
</dbReference>
<evidence type="ECO:0000313" key="6">
    <source>
        <dbReference type="EMBL" id="MBB5847753.1"/>
    </source>
</evidence>
<dbReference type="PANTHER" id="PTHR11040">
    <property type="entry name" value="ZINC/IRON TRANSPORTER"/>
    <property type="match status" value="1"/>
</dbReference>
<gene>
    <name evidence="6" type="ORF">HDA33_000317</name>
</gene>
<accession>A0A7W9MZJ6</accession>
<feature type="transmembrane region" description="Helical" evidence="5">
    <location>
        <begin position="208"/>
        <end position="230"/>
    </location>
</feature>
<comment type="subcellular location">
    <subcellularLocation>
        <location evidence="1">Membrane</location>
        <topology evidence="1">Multi-pass membrane protein</topology>
    </subcellularLocation>
</comment>
<dbReference type="GO" id="GO:0016020">
    <property type="term" value="C:membrane"/>
    <property type="evidence" value="ECO:0007669"/>
    <property type="project" value="UniProtKB-SubCell"/>
</dbReference>
<dbReference type="NCBIfam" id="NF003243">
    <property type="entry name" value="PRK04201.1"/>
    <property type="match status" value="1"/>
</dbReference>
<keyword evidence="2 5" id="KW-0812">Transmembrane</keyword>
<dbReference type="InterPro" id="IPR003689">
    <property type="entry name" value="ZIP"/>
</dbReference>
<evidence type="ECO:0000256" key="1">
    <source>
        <dbReference type="ARBA" id="ARBA00004141"/>
    </source>
</evidence>
<feature type="transmembrane region" description="Helical" evidence="5">
    <location>
        <begin position="39"/>
        <end position="60"/>
    </location>
</feature>
<comment type="caution">
    <text evidence="6">The sequence shown here is derived from an EMBL/GenBank/DDBJ whole genome shotgun (WGS) entry which is preliminary data.</text>
</comment>
<protein>
    <submittedName>
        <fullName evidence="6">ZIP family zinc transporter</fullName>
    </submittedName>
</protein>
<dbReference type="Pfam" id="PF02535">
    <property type="entry name" value="Zip"/>
    <property type="match status" value="1"/>
</dbReference>
<keyword evidence="7" id="KW-1185">Reference proteome</keyword>
<evidence type="ECO:0000256" key="5">
    <source>
        <dbReference type="SAM" id="Phobius"/>
    </source>
</evidence>
<reference evidence="6 7" key="1">
    <citation type="submission" date="2020-08" db="EMBL/GenBank/DDBJ databases">
        <title>Sequencing the genomes of 1000 actinobacteria strains.</title>
        <authorList>
            <person name="Klenk H.-P."/>
        </authorList>
    </citation>
    <scope>NUCLEOTIDE SEQUENCE [LARGE SCALE GENOMIC DNA]</scope>
    <source>
        <strain evidence="6 7">DSM 17945</strain>
    </source>
</reference>
<keyword evidence="4 5" id="KW-0472">Membrane</keyword>
<keyword evidence="3 5" id="KW-1133">Transmembrane helix</keyword>